<dbReference type="PANTHER" id="PTHR32089:SF112">
    <property type="entry name" value="LYSOZYME-LIKE PROTEIN-RELATED"/>
    <property type="match status" value="1"/>
</dbReference>
<dbReference type="Gene3D" id="1.10.287.950">
    <property type="entry name" value="Methyl-accepting chemotaxis protein"/>
    <property type="match status" value="1"/>
</dbReference>
<comment type="subcellular location">
    <subcellularLocation>
        <location evidence="1">Membrane</location>
    </subcellularLocation>
</comment>
<keyword evidence="2 4" id="KW-0807">Transducer</keyword>
<evidence type="ECO:0000256" key="2">
    <source>
        <dbReference type="ARBA" id="ARBA00023224"/>
    </source>
</evidence>
<dbReference type="EMBL" id="SMRS01000009">
    <property type="protein sequence ID" value="KAA0873731.1"/>
    <property type="molecule type" value="Genomic_DNA"/>
</dbReference>
<evidence type="ECO:0000256" key="5">
    <source>
        <dbReference type="SAM" id="Coils"/>
    </source>
</evidence>
<dbReference type="Pfam" id="PF00015">
    <property type="entry name" value="MCPsignal"/>
    <property type="match status" value="1"/>
</dbReference>
<dbReference type="GO" id="GO:0006935">
    <property type="term" value="P:chemotaxis"/>
    <property type="evidence" value="ECO:0007669"/>
    <property type="project" value="UniProtKB-ARBA"/>
</dbReference>
<feature type="coiled-coil region" evidence="5">
    <location>
        <begin position="648"/>
        <end position="710"/>
    </location>
</feature>
<dbReference type="PROSITE" id="PS50111">
    <property type="entry name" value="CHEMOTAXIS_TRANSDUC_2"/>
    <property type="match status" value="1"/>
</dbReference>
<protein>
    <submittedName>
        <fullName evidence="9">Methyl-accepting chemotaxis protein</fullName>
    </submittedName>
</protein>
<sequence length="717" mass="80360">MRHTLKSPAMPLTSAEMHWLPWLGTNNKLSLGWSCWINRSTYPVVEQVFEGIAETRLRILQQWTKRQWKHLRELSSLFALSSEAEYQALLLRKFEQINDASELFFVNPEGQILASTHRARRGQIHPGQTCLRALKEGLKAPFLHGPYVDPITLELGPSSSRFHDAVTLMFYQPLEVNGKVLGCVCSRVPNDVVGDLIQREAGHIYRESGDNYLFMVQSRFDPSIVQGTALSRSRFEDDTFSHGENLKQGVNTRWGTVQVKQHTELELRFTDPATGQLHPGVRETIRQGHNLFVTYPGYSDYRHIPVIGKGITFQLEGSPDIWGMMCEGDLEEVYRRRSIKYVLSRLYLLTTAGLLAASSTLHLFSPLNSSWNLGLNALLLLLATFLYTWLGPRKLASRMGSTTELIRTIAEGEGNLTQRLDTTSMTKDETADMGGWINSFLDNLDGIIGQIIQSERDVRETNKVMLGLTDEAGNNSREVRQVVTKMLELLEQQLQEINDASHTAETLKRAMDDVMANAREQFETARKGTDSIRHVVETTANRVQNLDSRMTEIGNIVGMISDITAQTNLLALNAAIEAARAGEHGRGFAVVADEVRKLAARTAGAADEIQATVNSLQSETREAVHYMEQGVEAVDESIRHASESASENDELQQAVEKMFSIIKQLDDRSHFYGASVRQVEGASVEMANTITELQQSAQRVRHNADSLRQLTSQFTVT</sequence>
<dbReference type="InterPro" id="IPR004089">
    <property type="entry name" value="MCPsignal_dom"/>
</dbReference>
<keyword evidence="6" id="KW-0472">Membrane</keyword>
<feature type="domain" description="Methyl-accepting transducer" evidence="7">
    <location>
        <begin position="461"/>
        <end position="687"/>
    </location>
</feature>
<dbReference type="AlphaFoldDB" id="A0A5A9W2F3"/>
<evidence type="ECO:0000256" key="6">
    <source>
        <dbReference type="SAM" id="Phobius"/>
    </source>
</evidence>
<dbReference type="RefSeq" id="WP_149391690.1">
    <property type="nucleotide sequence ID" value="NZ_SMRS01000009.1"/>
</dbReference>
<gene>
    <name evidence="9" type="ORF">E1H14_11815</name>
</gene>
<evidence type="ECO:0000313" key="10">
    <source>
        <dbReference type="Proteomes" id="UP000325302"/>
    </source>
</evidence>
<name>A0A5A9W2F3_9GAMM</name>
<keyword evidence="6" id="KW-0812">Transmembrane</keyword>
<evidence type="ECO:0000256" key="4">
    <source>
        <dbReference type="PROSITE-ProRule" id="PRU00284"/>
    </source>
</evidence>
<feature type="domain" description="HAMP" evidence="8">
    <location>
        <begin position="393"/>
        <end position="449"/>
    </location>
</feature>
<evidence type="ECO:0000259" key="8">
    <source>
        <dbReference type="PROSITE" id="PS50885"/>
    </source>
</evidence>
<comment type="similarity">
    <text evidence="3">Belongs to the methyl-accepting chemotaxis (MCP) protein family.</text>
</comment>
<feature type="transmembrane region" description="Helical" evidence="6">
    <location>
        <begin position="346"/>
        <end position="365"/>
    </location>
</feature>
<evidence type="ECO:0000313" key="9">
    <source>
        <dbReference type="EMBL" id="KAA0873731.1"/>
    </source>
</evidence>
<dbReference type="SMART" id="SM00283">
    <property type="entry name" value="MA"/>
    <property type="match status" value="1"/>
</dbReference>
<organism evidence="9 10">
    <name type="scientific">Nitrincola tapanii</name>
    <dbReference type="NCBI Taxonomy" id="1708751"/>
    <lineage>
        <taxon>Bacteria</taxon>
        <taxon>Pseudomonadati</taxon>
        <taxon>Pseudomonadota</taxon>
        <taxon>Gammaproteobacteria</taxon>
        <taxon>Oceanospirillales</taxon>
        <taxon>Oceanospirillaceae</taxon>
        <taxon>Nitrincola</taxon>
    </lineage>
</organism>
<dbReference type="SMART" id="SM00304">
    <property type="entry name" value="HAMP"/>
    <property type="match status" value="1"/>
</dbReference>
<comment type="caution">
    <text evidence="9">The sequence shown here is derived from an EMBL/GenBank/DDBJ whole genome shotgun (WGS) entry which is preliminary data.</text>
</comment>
<accession>A0A5A9W2F3</accession>
<dbReference type="PROSITE" id="PS50885">
    <property type="entry name" value="HAMP"/>
    <property type="match status" value="1"/>
</dbReference>
<feature type="coiled-coil region" evidence="5">
    <location>
        <begin position="480"/>
        <end position="510"/>
    </location>
</feature>
<evidence type="ECO:0000259" key="7">
    <source>
        <dbReference type="PROSITE" id="PS50111"/>
    </source>
</evidence>
<dbReference type="GO" id="GO:0007165">
    <property type="term" value="P:signal transduction"/>
    <property type="evidence" value="ECO:0007669"/>
    <property type="project" value="UniProtKB-KW"/>
</dbReference>
<dbReference type="CDD" id="cd11386">
    <property type="entry name" value="MCP_signal"/>
    <property type="match status" value="1"/>
</dbReference>
<keyword evidence="5" id="KW-0175">Coiled coil</keyword>
<keyword evidence="6" id="KW-1133">Transmembrane helix</keyword>
<dbReference type="PANTHER" id="PTHR32089">
    <property type="entry name" value="METHYL-ACCEPTING CHEMOTAXIS PROTEIN MCPB"/>
    <property type="match status" value="1"/>
</dbReference>
<evidence type="ECO:0000256" key="1">
    <source>
        <dbReference type="ARBA" id="ARBA00004370"/>
    </source>
</evidence>
<feature type="transmembrane region" description="Helical" evidence="6">
    <location>
        <begin position="371"/>
        <end position="390"/>
    </location>
</feature>
<keyword evidence="10" id="KW-1185">Reference proteome</keyword>
<dbReference type="InterPro" id="IPR003660">
    <property type="entry name" value="HAMP_dom"/>
</dbReference>
<dbReference type="SUPFAM" id="SSF58104">
    <property type="entry name" value="Methyl-accepting chemotaxis protein (MCP) signaling domain"/>
    <property type="match status" value="1"/>
</dbReference>
<proteinExistence type="inferred from homology"/>
<dbReference type="GO" id="GO:0016020">
    <property type="term" value="C:membrane"/>
    <property type="evidence" value="ECO:0007669"/>
    <property type="project" value="UniProtKB-SubCell"/>
</dbReference>
<evidence type="ECO:0000256" key="3">
    <source>
        <dbReference type="ARBA" id="ARBA00029447"/>
    </source>
</evidence>
<dbReference type="OrthoDB" id="2489132at2"/>
<reference evidence="9 10" key="1">
    <citation type="submission" date="2019-03" db="EMBL/GenBank/DDBJ databases">
        <title>Nitrincola sp. nov. isolated from an Indian soda lake.</title>
        <authorList>
            <person name="Joshi A."/>
            <person name="Thite S.V."/>
            <person name="Joseph N."/>
            <person name="Dhotre D."/>
            <person name="Moorthy M."/>
            <person name="Shouche Y.S."/>
        </authorList>
    </citation>
    <scope>NUCLEOTIDE SEQUENCE [LARGE SCALE GENOMIC DNA]</scope>
    <source>
        <strain evidence="9 10">MEB193</strain>
    </source>
</reference>
<dbReference type="Proteomes" id="UP000325302">
    <property type="component" value="Unassembled WGS sequence"/>
</dbReference>